<dbReference type="InterPro" id="IPR001216">
    <property type="entry name" value="P-phosphate_BS"/>
</dbReference>
<dbReference type="FunFam" id="3.40.50.1100:FF:000011">
    <property type="entry name" value="Cysteine synthase (o-acetylserine)"/>
    <property type="match status" value="1"/>
</dbReference>
<evidence type="ECO:0000256" key="6">
    <source>
        <dbReference type="ARBA" id="ARBA00022679"/>
    </source>
</evidence>
<gene>
    <name evidence="18" type="ORF">K457DRAFT_132378</name>
</gene>
<keyword evidence="7" id="KW-0663">Pyridoxal phosphate</keyword>
<keyword evidence="9" id="KW-0496">Mitochondrion</keyword>
<sequence length="364" mass="39051">MIRTGISTLARRTYSTAKPVISAAKAVNGFVGAVGNTPLIRLNRVSEETGSNIYAKAEFMNPGGSVKDRAALFVVQDAESKGLIKAGGTVVEGTAGNTGIGLAHVCRAKGYKCVIYMPNTQSQEKIDLLRMLGAEVYPVPAVAFDNPQNYNHQAARHAEALDNAVWTNQFDNSANRQAHIETTGPEIWQQLEGQVDGFTCSTGTGGTLAGIARFLKEKSNGKTKIFLADPPGSVLYSYIKSGGTLIERGGSSITEGIGQGRVTENLKPDIELIDDALQIPDADSLHMVYRLLDEEGIYVGASSALNVVAAVEMAKKLGPGKNVVTILCDGAYRYQSRLFSKKWIESKGLTDALPEHLKKYAILE</sequence>
<evidence type="ECO:0000256" key="12">
    <source>
        <dbReference type="ARBA" id="ARBA00058228"/>
    </source>
</evidence>
<organism evidence="18 19">
    <name type="scientific">Linnemannia elongata AG-77</name>
    <dbReference type="NCBI Taxonomy" id="1314771"/>
    <lineage>
        <taxon>Eukaryota</taxon>
        <taxon>Fungi</taxon>
        <taxon>Fungi incertae sedis</taxon>
        <taxon>Mucoromycota</taxon>
        <taxon>Mortierellomycotina</taxon>
        <taxon>Mortierellomycetes</taxon>
        <taxon>Mortierellales</taxon>
        <taxon>Mortierellaceae</taxon>
        <taxon>Linnemannia</taxon>
    </lineage>
</organism>
<dbReference type="EMBL" id="KV442013">
    <property type="protein sequence ID" value="OAQ35684.1"/>
    <property type="molecule type" value="Genomic_DNA"/>
</dbReference>
<dbReference type="InterPro" id="IPR036052">
    <property type="entry name" value="TrpB-like_PALP_sf"/>
</dbReference>
<dbReference type="GO" id="GO:0005739">
    <property type="term" value="C:mitochondrion"/>
    <property type="evidence" value="ECO:0007669"/>
    <property type="project" value="UniProtKB-SubCell"/>
</dbReference>
<dbReference type="OrthoDB" id="10259545at2759"/>
<dbReference type="PANTHER" id="PTHR10314">
    <property type="entry name" value="CYSTATHIONINE BETA-SYNTHASE"/>
    <property type="match status" value="1"/>
</dbReference>
<dbReference type="SUPFAM" id="SSF53686">
    <property type="entry name" value="Tryptophan synthase beta subunit-like PLP-dependent enzymes"/>
    <property type="match status" value="1"/>
</dbReference>
<reference evidence="18 19" key="1">
    <citation type="submission" date="2016-05" db="EMBL/GenBank/DDBJ databases">
        <title>Genome sequencing reveals origins of a unique bacterial endosymbiosis in the earliest lineages of terrestrial Fungi.</title>
        <authorList>
            <consortium name="DOE Joint Genome Institute"/>
            <person name="Uehling J."/>
            <person name="Gryganskyi A."/>
            <person name="Hameed K."/>
            <person name="Tschaplinski T."/>
            <person name="Misztal P."/>
            <person name="Wu S."/>
            <person name="Desiro A."/>
            <person name="Vande Pol N."/>
            <person name="Du Z.-Y."/>
            <person name="Zienkiewicz A."/>
            <person name="Zienkiewicz K."/>
            <person name="Morin E."/>
            <person name="Tisserant E."/>
            <person name="Splivallo R."/>
            <person name="Hainaut M."/>
            <person name="Henrissat B."/>
            <person name="Ohm R."/>
            <person name="Kuo A."/>
            <person name="Yan J."/>
            <person name="Lipzen A."/>
            <person name="Nolan M."/>
            <person name="Labutti K."/>
            <person name="Barry K."/>
            <person name="Goldstein A."/>
            <person name="Labbe J."/>
            <person name="Schadt C."/>
            <person name="Tuskan G."/>
            <person name="Grigoriev I."/>
            <person name="Martin F."/>
            <person name="Vilgalys R."/>
            <person name="Bonito G."/>
        </authorList>
    </citation>
    <scope>NUCLEOTIDE SEQUENCE [LARGE SCALE GENOMIC DNA]</scope>
    <source>
        <strain evidence="18 19">AG-77</strain>
    </source>
</reference>
<comment type="catalytic activity">
    <reaction evidence="11">
        <text>O-succinyl-L-serine + hydrogen sulfide = L-cysteine + succinate</text>
        <dbReference type="Rhea" id="RHEA:53816"/>
        <dbReference type="ChEBI" id="CHEBI:29919"/>
        <dbReference type="ChEBI" id="CHEBI:30031"/>
        <dbReference type="ChEBI" id="CHEBI:35235"/>
        <dbReference type="ChEBI" id="CHEBI:136856"/>
    </reaction>
</comment>
<dbReference type="GO" id="GO:0006535">
    <property type="term" value="P:cysteine biosynthetic process from serine"/>
    <property type="evidence" value="ECO:0007669"/>
    <property type="project" value="InterPro"/>
</dbReference>
<evidence type="ECO:0000256" key="16">
    <source>
        <dbReference type="ARBA" id="ARBA00081847"/>
    </source>
</evidence>
<evidence type="ECO:0000256" key="7">
    <source>
        <dbReference type="ARBA" id="ARBA00022898"/>
    </source>
</evidence>
<dbReference type="NCBIfam" id="NF007989">
    <property type="entry name" value="PRK10717.1"/>
    <property type="match status" value="1"/>
</dbReference>
<evidence type="ECO:0000256" key="3">
    <source>
        <dbReference type="ARBA" id="ARBA00004962"/>
    </source>
</evidence>
<dbReference type="PROSITE" id="PS00901">
    <property type="entry name" value="CYS_SYNTHASE"/>
    <property type="match status" value="1"/>
</dbReference>
<dbReference type="AlphaFoldDB" id="A0A197KH52"/>
<comment type="function">
    <text evidence="12">Catalyzes the conversion of O-succinyl-L-serine into cysteine, the last step in the cysteine biosynthesis pathway. Can also use O-acetyl-L-serine.</text>
</comment>
<evidence type="ECO:0000256" key="1">
    <source>
        <dbReference type="ARBA" id="ARBA00001933"/>
    </source>
</evidence>
<dbReference type="InterPro" id="IPR001926">
    <property type="entry name" value="TrpB-like_PALP"/>
</dbReference>
<keyword evidence="6" id="KW-0808">Transferase</keyword>
<evidence type="ECO:0000256" key="13">
    <source>
        <dbReference type="ARBA" id="ARBA00072087"/>
    </source>
</evidence>
<comment type="cofactor">
    <cofactor evidence="1">
        <name>pyridoxal 5'-phosphate</name>
        <dbReference type="ChEBI" id="CHEBI:597326"/>
    </cofactor>
</comment>
<comment type="subcellular location">
    <subcellularLocation>
        <location evidence="2">Mitochondrion</location>
    </subcellularLocation>
</comment>
<dbReference type="Pfam" id="PF00291">
    <property type="entry name" value="PALP"/>
    <property type="match status" value="1"/>
</dbReference>
<name>A0A197KH52_9FUNG</name>
<comment type="pathway">
    <text evidence="3">Amino-acid biosynthesis; L-cysteine biosynthesis; L-cysteine from L-serine: step 2/2.</text>
</comment>
<evidence type="ECO:0000313" key="19">
    <source>
        <dbReference type="Proteomes" id="UP000078512"/>
    </source>
</evidence>
<dbReference type="EC" id="2.5.1.47" evidence="4"/>
<comment type="catalytic activity">
    <reaction evidence="10">
        <text>O-acetyl-L-serine + hydrogen sulfide = L-cysteine + acetate</text>
        <dbReference type="Rhea" id="RHEA:14829"/>
        <dbReference type="ChEBI" id="CHEBI:29919"/>
        <dbReference type="ChEBI" id="CHEBI:30089"/>
        <dbReference type="ChEBI" id="CHEBI:35235"/>
        <dbReference type="ChEBI" id="CHEBI:58340"/>
        <dbReference type="EC" id="2.5.1.47"/>
    </reaction>
</comment>
<evidence type="ECO:0000256" key="5">
    <source>
        <dbReference type="ARBA" id="ARBA00022605"/>
    </source>
</evidence>
<dbReference type="CDD" id="cd01561">
    <property type="entry name" value="CBS_like"/>
    <property type="match status" value="1"/>
</dbReference>
<evidence type="ECO:0000256" key="14">
    <source>
        <dbReference type="ARBA" id="ARBA00078262"/>
    </source>
</evidence>
<evidence type="ECO:0000259" key="17">
    <source>
        <dbReference type="Pfam" id="PF00291"/>
    </source>
</evidence>
<evidence type="ECO:0000256" key="2">
    <source>
        <dbReference type="ARBA" id="ARBA00004173"/>
    </source>
</evidence>
<keyword evidence="19" id="KW-1185">Reference proteome</keyword>
<dbReference type="InterPro" id="IPR050214">
    <property type="entry name" value="Cys_Synth/Cystath_Beta-Synth"/>
</dbReference>
<evidence type="ECO:0000256" key="10">
    <source>
        <dbReference type="ARBA" id="ARBA00047931"/>
    </source>
</evidence>
<dbReference type="Gene3D" id="3.40.50.1100">
    <property type="match status" value="2"/>
</dbReference>
<dbReference type="STRING" id="1314771.A0A197KH52"/>
<feature type="domain" description="Tryptophan synthase beta chain-like PALP" evidence="17">
    <location>
        <begin position="33"/>
        <end position="329"/>
    </location>
</feature>
<evidence type="ECO:0000256" key="15">
    <source>
        <dbReference type="ARBA" id="ARBA00079147"/>
    </source>
</evidence>
<evidence type="ECO:0000256" key="8">
    <source>
        <dbReference type="ARBA" id="ARBA00022946"/>
    </source>
</evidence>
<keyword evidence="8" id="KW-0809">Transit peptide</keyword>
<evidence type="ECO:0000256" key="11">
    <source>
        <dbReference type="ARBA" id="ARBA00050981"/>
    </source>
</evidence>
<evidence type="ECO:0000313" key="18">
    <source>
        <dbReference type="EMBL" id="OAQ35684.1"/>
    </source>
</evidence>
<accession>A0A197KH52</accession>
<dbReference type="GO" id="GO:0004124">
    <property type="term" value="F:cysteine synthase activity"/>
    <property type="evidence" value="ECO:0007669"/>
    <property type="project" value="UniProtKB-EC"/>
</dbReference>
<dbReference type="Proteomes" id="UP000078512">
    <property type="component" value="Unassembled WGS sequence"/>
</dbReference>
<proteinExistence type="predicted"/>
<protein>
    <recommendedName>
        <fullName evidence="13">Cysteine synthase 1</fullName>
        <ecNumber evidence="4">2.5.1.47</ecNumber>
    </recommendedName>
    <alternativeName>
        <fullName evidence="14">O-acetylserine (thiol)-lyase 1</fullName>
    </alternativeName>
    <alternativeName>
        <fullName evidence="15">O-acetylserine sulfhydrylase 1</fullName>
    </alternativeName>
    <alternativeName>
        <fullName evidence="16">O-succinylserine sulfhydrylase</fullName>
    </alternativeName>
</protein>
<keyword evidence="5" id="KW-0028">Amino-acid biosynthesis</keyword>
<evidence type="ECO:0000256" key="9">
    <source>
        <dbReference type="ARBA" id="ARBA00023128"/>
    </source>
</evidence>
<evidence type="ECO:0000256" key="4">
    <source>
        <dbReference type="ARBA" id="ARBA00012681"/>
    </source>
</evidence>